<dbReference type="RefSeq" id="WP_347794298.1">
    <property type="nucleotide sequence ID" value="NZ_JAYMYY010000001.1"/>
</dbReference>
<dbReference type="PROSITE" id="PS50883">
    <property type="entry name" value="EAL"/>
    <property type="match status" value="1"/>
</dbReference>
<dbReference type="PANTHER" id="PTHR33121:SF70">
    <property type="entry name" value="SIGNALING PROTEIN YKOW"/>
    <property type="match status" value="1"/>
</dbReference>
<feature type="domain" description="EAL" evidence="2">
    <location>
        <begin position="1"/>
        <end position="226"/>
    </location>
</feature>
<evidence type="ECO:0000259" key="2">
    <source>
        <dbReference type="PROSITE" id="PS50883"/>
    </source>
</evidence>
<dbReference type="PANTHER" id="PTHR33121">
    <property type="entry name" value="CYCLIC DI-GMP PHOSPHODIESTERASE PDEF"/>
    <property type="match status" value="1"/>
</dbReference>
<keyword evidence="1" id="KW-0812">Transmembrane</keyword>
<gene>
    <name evidence="3" type="ORF">VSR74_08700</name>
</gene>
<accession>A0ABV0HHT5</accession>
<dbReference type="Pfam" id="PF00563">
    <property type="entry name" value="EAL"/>
    <property type="match status" value="1"/>
</dbReference>
<dbReference type="EMBL" id="JAYMYY010000001">
    <property type="protein sequence ID" value="MEO3989893.1"/>
    <property type="molecule type" value="Genomic_DNA"/>
</dbReference>
<proteinExistence type="predicted"/>
<name>A0ABV0HHT5_9ENTR</name>
<protein>
    <submittedName>
        <fullName evidence="3">EAL domain-containing protein</fullName>
    </submittedName>
</protein>
<dbReference type="Proteomes" id="UP001444146">
    <property type="component" value="Unassembled WGS sequence"/>
</dbReference>
<dbReference type="InterPro" id="IPR050706">
    <property type="entry name" value="Cyclic-di-GMP_PDE-like"/>
</dbReference>
<sequence>MKLMCRIEPIINLQTGQRIGGEVLCQPEGADPEMFFRSIPIDMLSRIVQDQITMGMPRQYYSNGVLFLNISIPLLINMVWLKSLLAMLPGPKALELDCQQSESFFPLLVQHIEEILTILRDFNTQLWLDDLYAQHIPLIAQLPFRFDGIKIDKHELWRLANSQDASAMTSLIKQAESLADNVLVEGVENEDQHHFVAGSEVRYAQGYLWPVDERESFVITLEQHDKYDGYQYEGNNHIG</sequence>
<comment type="caution">
    <text evidence="3">The sequence shown here is derived from an EMBL/GenBank/DDBJ whole genome shotgun (WGS) entry which is preliminary data.</text>
</comment>
<feature type="transmembrane region" description="Helical" evidence="1">
    <location>
        <begin position="60"/>
        <end position="81"/>
    </location>
</feature>
<dbReference type="InterPro" id="IPR001633">
    <property type="entry name" value="EAL_dom"/>
</dbReference>
<dbReference type="SMART" id="SM00052">
    <property type="entry name" value="EAL"/>
    <property type="match status" value="1"/>
</dbReference>
<dbReference type="Gene3D" id="3.20.20.450">
    <property type="entry name" value="EAL domain"/>
    <property type="match status" value="1"/>
</dbReference>
<dbReference type="InterPro" id="IPR035919">
    <property type="entry name" value="EAL_sf"/>
</dbReference>
<organism evidence="3 4">
    <name type="scientific">Pseudocitrobacter cyperus</name>
    <dbReference type="NCBI Taxonomy" id="3112843"/>
    <lineage>
        <taxon>Bacteria</taxon>
        <taxon>Pseudomonadati</taxon>
        <taxon>Pseudomonadota</taxon>
        <taxon>Gammaproteobacteria</taxon>
        <taxon>Enterobacterales</taxon>
        <taxon>Enterobacteriaceae</taxon>
        <taxon>Pseudocitrobacter</taxon>
    </lineage>
</organism>
<dbReference type="SUPFAM" id="SSF141868">
    <property type="entry name" value="EAL domain-like"/>
    <property type="match status" value="1"/>
</dbReference>
<keyword evidence="1" id="KW-1133">Transmembrane helix</keyword>
<keyword evidence="4" id="KW-1185">Reference proteome</keyword>
<evidence type="ECO:0000256" key="1">
    <source>
        <dbReference type="SAM" id="Phobius"/>
    </source>
</evidence>
<evidence type="ECO:0000313" key="4">
    <source>
        <dbReference type="Proteomes" id="UP001444146"/>
    </source>
</evidence>
<keyword evidence="1" id="KW-0472">Membrane</keyword>
<reference evidence="3 4" key="1">
    <citation type="submission" date="2024-01" db="EMBL/GenBank/DDBJ databases">
        <title>Pseudocitrobacter sp. Endophytic strain Cyp-38L.</title>
        <authorList>
            <person name="Amer M.A."/>
            <person name="Hamed S.M."/>
        </authorList>
    </citation>
    <scope>NUCLEOTIDE SEQUENCE [LARGE SCALE GENOMIC DNA]</scope>
    <source>
        <strain evidence="3 4">Cyp38S</strain>
    </source>
</reference>
<evidence type="ECO:0000313" key="3">
    <source>
        <dbReference type="EMBL" id="MEO3989893.1"/>
    </source>
</evidence>